<keyword evidence="2" id="KW-1185">Reference proteome</keyword>
<sequence>MGHYPNLLEEIKLDHRGLDELAKMINVTPGLLYAAAAGEEELTIKEFENLRNLLGYPRIGYLLSSKKALMNRRKGPHVAKLERLREEFCEIYKAYKGRSECAKWFIEKSYFCQQFIKLYNDFQSGESVTYARFRNAKRHIQMTILGIEIEKKEAEQRAPRGLSNDSA</sequence>
<accession>A0ABT1RR71</accession>
<dbReference type="Proteomes" id="UP001524502">
    <property type="component" value="Unassembled WGS sequence"/>
</dbReference>
<evidence type="ECO:0000313" key="2">
    <source>
        <dbReference type="Proteomes" id="UP001524502"/>
    </source>
</evidence>
<comment type="caution">
    <text evidence="1">The sequence shown here is derived from an EMBL/GenBank/DDBJ whole genome shotgun (WGS) entry which is preliminary data.</text>
</comment>
<dbReference type="RefSeq" id="WP_256132880.1">
    <property type="nucleotide sequence ID" value="NZ_JANFXK010000015.1"/>
</dbReference>
<evidence type="ECO:0000313" key="1">
    <source>
        <dbReference type="EMBL" id="MCQ4637699.1"/>
    </source>
</evidence>
<evidence type="ECO:0008006" key="3">
    <source>
        <dbReference type="Google" id="ProtNLM"/>
    </source>
</evidence>
<name>A0ABT1RR71_9FIRM</name>
<protein>
    <recommendedName>
        <fullName evidence="3">XRE family transcriptional regulator</fullName>
    </recommendedName>
</protein>
<organism evidence="1 2">
    <name type="scientific">Anaerovorax odorimutans</name>
    <dbReference type="NCBI Taxonomy" id="109327"/>
    <lineage>
        <taxon>Bacteria</taxon>
        <taxon>Bacillati</taxon>
        <taxon>Bacillota</taxon>
        <taxon>Clostridia</taxon>
        <taxon>Peptostreptococcales</taxon>
        <taxon>Anaerovoracaceae</taxon>
        <taxon>Anaerovorax</taxon>
    </lineage>
</organism>
<dbReference type="EMBL" id="JANFXK010000015">
    <property type="protein sequence ID" value="MCQ4637699.1"/>
    <property type="molecule type" value="Genomic_DNA"/>
</dbReference>
<reference evidence="1 2" key="1">
    <citation type="submission" date="2022-06" db="EMBL/GenBank/DDBJ databases">
        <title>Isolation of gut microbiota from human fecal samples.</title>
        <authorList>
            <person name="Pamer E.G."/>
            <person name="Barat B."/>
            <person name="Waligurski E."/>
            <person name="Medina S."/>
            <person name="Paddock L."/>
            <person name="Mostad J."/>
        </authorList>
    </citation>
    <scope>NUCLEOTIDE SEQUENCE [LARGE SCALE GENOMIC DNA]</scope>
    <source>
        <strain evidence="1 2">SL.3.17</strain>
    </source>
</reference>
<proteinExistence type="predicted"/>
<gene>
    <name evidence="1" type="ORF">NE619_13275</name>
</gene>